<dbReference type="PANTHER" id="PTHR39426">
    <property type="entry name" value="HOMOLOGY TO DEATH-ON-CURING PROTEIN OF PHAGE P1"/>
    <property type="match status" value="1"/>
</dbReference>
<dbReference type="Gene3D" id="1.20.120.1870">
    <property type="entry name" value="Fic/DOC protein, Fido domain"/>
    <property type="match status" value="1"/>
</dbReference>
<dbReference type="PIRSF" id="PIRSF018297">
    <property type="entry name" value="Doc"/>
    <property type="match status" value="1"/>
</dbReference>
<gene>
    <name evidence="1" type="ORF">HLH33_04305</name>
</gene>
<dbReference type="Proteomes" id="UP000550787">
    <property type="component" value="Unassembled WGS sequence"/>
</dbReference>
<sequence>MNAPEFLEPDAVLFLHDHALREYGGAHGLKNEDLLHSALGRPLNRYHYADPGTVDLFDLAAAYAFGIAGNHPFNDANKRTAWGCCVLFLKVNDADVMAEAPEIVEQMVALVESRIEEAGFARWLREHRRD</sequence>
<dbReference type="InterPro" id="IPR036597">
    <property type="entry name" value="Fido-like_dom_sf"/>
</dbReference>
<comment type="caution">
    <text evidence="1">The sequence shown here is derived from an EMBL/GenBank/DDBJ whole genome shotgun (WGS) entry which is preliminary data.</text>
</comment>
<evidence type="ECO:0000313" key="2">
    <source>
        <dbReference type="Proteomes" id="UP000550787"/>
    </source>
</evidence>
<proteinExistence type="predicted"/>
<reference evidence="1 2" key="1">
    <citation type="submission" date="2020-04" db="EMBL/GenBank/DDBJ databases">
        <title>Description of novel Gluconacetobacter.</title>
        <authorList>
            <person name="Sombolestani A."/>
        </authorList>
    </citation>
    <scope>NUCLEOTIDE SEQUENCE [LARGE SCALE GENOMIC DNA]</scope>
    <source>
        <strain evidence="1 2">LMG 7603</strain>
    </source>
</reference>
<dbReference type="RefSeq" id="WP_012224748.1">
    <property type="nucleotide sequence ID" value="NZ_JABEQG010000005.1"/>
</dbReference>
<name>A0A7W4I477_GLUDI</name>
<organism evidence="1 2">
    <name type="scientific">Gluconacetobacter diazotrophicus</name>
    <name type="common">Acetobacter diazotrophicus</name>
    <dbReference type="NCBI Taxonomy" id="33996"/>
    <lineage>
        <taxon>Bacteria</taxon>
        <taxon>Pseudomonadati</taxon>
        <taxon>Pseudomonadota</taxon>
        <taxon>Alphaproteobacteria</taxon>
        <taxon>Acetobacterales</taxon>
        <taxon>Acetobacteraceae</taxon>
        <taxon>Gluconacetobacter</taxon>
    </lineage>
</organism>
<dbReference type="GO" id="GO:0016301">
    <property type="term" value="F:kinase activity"/>
    <property type="evidence" value="ECO:0007669"/>
    <property type="project" value="InterPro"/>
</dbReference>
<dbReference type="NCBIfam" id="TIGR01550">
    <property type="entry name" value="DOC_P1"/>
    <property type="match status" value="1"/>
</dbReference>
<dbReference type="InterPro" id="IPR006440">
    <property type="entry name" value="Doc"/>
</dbReference>
<dbReference type="EMBL" id="JABEQG010000005">
    <property type="protein sequence ID" value="MBB2155536.1"/>
    <property type="molecule type" value="Genomic_DNA"/>
</dbReference>
<accession>A0A7W4I477</accession>
<dbReference type="PANTHER" id="PTHR39426:SF1">
    <property type="entry name" value="HOMOLOGY TO DEATH-ON-CURING PROTEIN OF PHAGE P1"/>
    <property type="match status" value="1"/>
</dbReference>
<protein>
    <submittedName>
        <fullName evidence="1">Type II toxin-antitoxin system death-on-curing family toxin</fullName>
    </submittedName>
</protein>
<dbReference type="InterPro" id="IPR003812">
    <property type="entry name" value="Fido"/>
</dbReference>
<dbReference type="AlphaFoldDB" id="A0A7W4I477"/>
<dbReference type="PROSITE" id="PS51459">
    <property type="entry name" value="FIDO"/>
    <property type="match status" value="1"/>
</dbReference>
<dbReference type="InterPro" id="IPR053737">
    <property type="entry name" value="Type_II_TA_Toxin"/>
</dbReference>
<evidence type="ECO:0000313" key="1">
    <source>
        <dbReference type="EMBL" id="MBB2155536.1"/>
    </source>
</evidence>
<dbReference type="SUPFAM" id="SSF140931">
    <property type="entry name" value="Fic-like"/>
    <property type="match status" value="1"/>
</dbReference>
<dbReference type="OMA" id="IRDNWPK"/>
<dbReference type="Pfam" id="PF02661">
    <property type="entry name" value="Fic"/>
    <property type="match status" value="1"/>
</dbReference>